<feature type="region of interest" description="Disordered" evidence="2">
    <location>
        <begin position="108"/>
        <end position="135"/>
    </location>
</feature>
<dbReference type="GO" id="GO:0030833">
    <property type="term" value="P:regulation of actin filament polymerization"/>
    <property type="evidence" value="ECO:0007669"/>
    <property type="project" value="TreeGrafter"/>
</dbReference>
<feature type="domain" description="RHG40/28/18 C-terminal ubiquitin-like" evidence="3">
    <location>
        <begin position="78"/>
        <end position="186"/>
    </location>
</feature>
<dbReference type="Pfam" id="PF25442">
    <property type="entry name" value="Ubiquitin_RHG40_C"/>
    <property type="match status" value="1"/>
</dbReference>
<sequence length="193" mass="21739">MLIKYQAILWTIPGFMVMQVRYLYEAEGNKKAKDAKAVRKLLAKRARSDGVGGSPQKKHSAGGEAPLVSMDSDYENNIIRVKAPMLNKVLMAIQLTDFMRAGDIVSKFRRRPSPSEGPNESYKLSESSSSGSYRNCLNPHNNNKFASDKFFLYEAGGNIGERCLDHDTNMMALRKVNPHAEWIVKPHDPFLNF</sequence>
<proteinExistence type="predicted"/>
<feature type="region of interest" description="Disordered" evidence="2">
    <location>
        <begin position="46"/>
        <end position="66"/>
    </location>
</feature>
<evidence type="ECO:0000313" key="5">
    <source>
        <dbReference type="Proteomes" id="UP001163046"/>
    </source>
</evidence>
<name>A0A9W9Y784_9CNID</name>
<dbReference type="GO" id="GO:0051056">
    <property type="term" value="P:regulation of small GTPase mediated signal transduction"/>
    <property type="evidence" value="ECO:0007669"/>
    <property type="project" value="TreeGrafter"/>
</dbReference>
<comment type="caution">
    <text evidence="4">The sequence shown here is derived from an EMBL/GenBank/DDBJ whole genome shotgun (WGS) entry which is preliminary data.</text>
</comment>
<evidence type="ECO:0000256" key="2">
    <source>
        <dbReference type="SAM" id="MobiDB-lite"/>
    </source>
</evidence>
<gene>
    <name evidence="4" type="primary">ARHGAP18_2</name>
    <name evidence="4" type="ORF">OS493_036902</name>
</gene>
<accession>A0A9W9Y784</accession>
<dbReference type="GO" id="GO:0005096">
    <property type="term" value="F:GTPase activator activity"/>
    <property type="evidence" value="ECO:0007669"/>
    <property type="project" value="UniProtKB-KW"/>
</dbReference>
<dbReference type="OrthoDB" id="27680at2759"/>
<keyword evidence="1" id="KW-0343">GTPase activation</keyword>
<organism evidence="4 5">
    <name type="scientific">Desmophyllum pertusum</name>
    <dbReference type="NCBI Taxonomy" id="174260"/>
    <lineage>
        <taxon>Eukaryota</taxon>
        <taxon>Metazoa</taxon>
        <taxon>Cnidaria</taxon>
        <taxon>Anthozoa</taxon>
        <taxon>Hexacorallia</taxon>
        <taxon>Scleractinia</taxon>
        <taxon>Caryophylliina</taxon>
        <taxon>Caryophylliidae</taxon>
        <taxon>Desmophyllum</taxon>
    </lineage>
</organism>
<dbReference type="EMBL" id="MU827842">
    <property type="protein sequence ID" value="KAJ7318911.1"/>
    <property type="molecule type" value="Genomic_DNA"/>
</dbReference>
<evidence type="ECO:0000313" key="4">
    <source>
        <dbReference type="EMBL" id="KAJ7318911.1"/>
    </source>
</evidence>
<dbReference type="Proteomes" id="UP001163046">
    <property type="component" value="Unassembled WGS sequence"/>
</dbReference>
<reference evidence="4" key="1">
    <citation type="submission" date="2023-01" db="EMBL/GenBank/DDBJ databases">
        <title>Genome assembly of the deep-sea coral Lophelia pertusa.</title>
        <authorList>
            <person name="Herrera S."/>
            <person name="Cordes E."/>
        </authorList>
    </citation>
    <scope>NUCLEOTIDE SEQUENCE</scope>
    <source>
        <strain evidence="4">USNM1676648</strain>
        <tissue evidence="4">Polyp</tissue>
    </source>
</reference>
<evidence type="ECO:0000259" key="3">
    <source>
        <dbReference type="Pfam" id="PF25442"/>
    </source>
</evidence>
<evidence type="ECO:0000256" key="1">
    <source>
        <dbReference type="ARBA" id="ARBA00022468"/>
    </source>
</evidence>
<dbReference type="InterPro" id="IPR057323">
    <property type="entry name" value="RHG40/28/18_ubiquitin"/>
</dbReference>
<dbReference type="PANTHER" id="PTHR14963:SF1">
    <property type="entry name" value="RHO GTPASE-ACTIVATING PROTEIN CONUNDRUM"/>
    <property type="match status" value="1"/>
</dbReference>
<protein>
    <submittedName>
        <fullName evidence="4">Rho GTPase activating protein</fullName>
    </submittedName>
</protein>
<dbReference type="GO" id="GO:0005737">
    <property type="term" value="C:cytoplasm"/>
    <property type="evidence" value="ECO:0007669"/>
    <property type="project" value="TreeGrafter"/>
</dbReference>
<keyword evidence="5" id="KW-1185">Reference proteome</keyword>
<dbReference type="PANTHER" id="PTHR14963">
    <property type="entry name" value="RHO GTPASE ACTIVATING PROTEIN 18,19-RELATED"/>
    <property type="match status" value="1"/>
</dbReference>
<feature type="compositionally biased region" description="Low complexity" evidence="2">
    <location>
        <begin position="121"/>
        <end position="132"/>
    </location>
</feature>
<dbReference type="AlphaFoldDB" id="A0A9W9Y784"/>